<evidence type="ECO:0000313" key="1">
    <source>
        <dbReference type="EMBL" id="UJS26278.1"/>
    </source>
</evidence>
<proteinExistence type="predicted"/>
<organism evidence="1 2">
    <name type="scientific">Thiothrix winogradskyi</name>
    <dbReference type="NCBI Taxonomy" id="96472"/>
    <lineage>
        <taxon>Bacteria</taxon>
        <taxon>Pseudomonadati</taxon>
        <taxon>Pseudomonadota</taxon>
        <taxon>Gammaproteobacteria</taxon>
        <taxon>Thiotrichales</taxon>
        <taxon>Thiotrichaceae</taxon>
        <taxon>Thiothrix</taxon>
    </lineage>
</organism>
<evidence type="ECO:0000313" key="2">
    <source>
        <dbReference type="Proteomes" id="UP001054801"/>
    </source>
</evidence>
<name>A0ABY3T353_9GAMM</name>
<keyword evidence="2" id="KW-1185">Reference proteome</keyword>
<dbReference type="Proteomes" id="UP001054801">
    <property type="component" value="Chromosome"/>
</dbReference>
<dbReference type="EMBL" id="CP091244">
    <property type="protein sequence ID" value="UJS26278.1"/>
    <property type="molecule type" value="Genomic_DNA"/>
</dbReference>
<sequence>MNNQDAHALCRLAQSDDFAVFMLFLEELEQGSKAVLMVNEHEVELRRQQGECRRHRKMLSLLEAAEAIVKGG</sequence>
<accession>A0ABY3T353</accession>
<gene>
    <name evidence="1" type="ORF">L2Y54_09625</name>
</gene>
<protein>
    <submittedName>
        <fullName evidence="1">Uncharacterized protein</fullName>
    </submittedName>
</protein>
<dbReference type="RefSeq" id="WP_236501650.1">
    <property type="nucleotide sequence ID" value="NZ_CP091244.1"/>
</dbReference>
<reference evidence="1" key="1">
    <citation type="journal article" date="2022" name="Microorganisms">
        <title>Two New Species of Filamentous Sulfur Bacteria of the Genus Thiothrix, Thiothrix winogradskyi sp. nov. and 'Candidatus Thiothrix sulfatifontis' sp. nov.</title>
        <authorList>
            <person name="Ravin N.V."/>
            <person name="Rossetti S."/>
            <person name="Beletsky A.V."/>
            <person name="Kadnikov V.V."/>
            <person name="Rudenko T.S."/>
            <person name="Smolyakov D.D."/>
            <person name="Moskvitina M.I."/>
            <person name="Gureeva M.V."/>
            <person name="Mardanov A.V."/>
            <person name="Grabovich M.Y."/>
        </authorList>
    </citation>
    <scope>NUCLEOTIDE SEQUENCE</scope>
    <source>
        <strain evidence="1">CT3</strain>
    </source>
</reference>